<dbReference type="Proteomes" id="UP000499080">
    <property type="component" value="Unassembled WGS sequence"/>
</dbReference>
<evidence type="ECO:0000313" key="1">
    <source>
        <dbReference type="EMBL" id="GBN36414.1"/>
    </source>
</evidence>
<evidence type="ECO:0000313" key="2">
    <source>
        <dbReference type="Proteomes" id="UP000499080"/>
    </source>
</evidence>
<comment type="caution">
    <text evidence="1">The sequence shown here is derived from an EMBL/GenBank/DDBJ whole genome shotgun (WGS) entry which is preliminary data.</text>
</comment>
<accession>A0A4Y2NCH1</accession>
<sequence length="77" mass="9044">MSQAVIPELLTKPLSPYLPFPLFGNSNNWFGVHSPRGHGSFFLAMLEMDWQFVRMTSRFDATRWPFLYIWSDNEDDS</sequence>
<dbReference type="EMBL" id="BGPR01008838">
    <property type="protein sequence ID" value="GBN36414.1"/>
    <property type="molecule type" value="Genomic_DNA"/>
</dbReference>
<proteinExistence type="predicted"/>
<protein>
    <submittedName>
        <fullName evidence="1">Uncharacterized protein</fullName>
    </submittedName>
</protein>
<organism evidence="1 2">
    <name type="scientific">Araneus ventricosus</name>
    <name type="common">Orbweaver spider</name>
    <name type="synonym">Epeira ventricosa</name>
    <dbReference type="NCBI Taxonomy" id="182803"/>
    <lineage>
        <taxon>Eukaryota</taxon>
        <taxon>Metazoa</taxon>
        <taxon>Ecdysozoa</taxon>
        <taxon>Arthropoda</taxon>
        <taxon>Chelicerata</taxon>
        <taxon>Arachnida</taxon>
        <taxon>Araneae</taxon>
        <taxon>Araneomorphae</taxon>
        <taxon>Entelegynae</taxon>
        <taxon>Araneoidea</taxon>
        <taxon>Araneidae</taxon>
        <taxon>Araneus</taxon>
    </lineage>
</organism>
<name>A0A4Y2NCH1_ARAVE</name>
<dbReference type="AlphaFoldDB" id="A0A4Y2NCH1"/>
<keyword evidence="2" id="KW-1185">Reference proteome</keyword>
<gene>
    <name evidence="1" type="ORF">AVEN_167236_1</name>
</gene>
<reference evidence="1 2" key="1">
    <citation type="journal article" date="2019" name="Sci. Rep.">
        <title>Orb-weaving spider Araneus ventricosus genome elucidates the spidroin gene catalogue.</title>
        <authorList>
            <person name="Kono N."/>
            <person name="Nakamura H."/>
            <person name="Ohtoshi R."/>
            <person name="Moran D.A.P."/>
            <person name="Shinohara A."/>
            <person name="Yoshida Y."/>
            <person name="Fujiwara M."/>
            <person name="Mori M."/>
            <person name="Tomita M."/>
            <person name="Arakawa K."/>
        </authorList>
    </citation>
    <scope>NUCLEOTIDE SEQUENCE [LARGE SCALE GENOMIC DNA]</scope>
</reference>